<dbReference type="InterPro" id="IPR046964">
    <property type="entry name" value="RTN1-4"/>
</dbReference>
<comment type="subcellular location">
    <subcellularLocation>
        <location evidence="1 6">Endoplasmic reticulum membrane</location>
        <topology evidence="1 6">Multi-pass membrane protein</topology>
    </subcellularLocation>
</comment>
<evidence type="ECO:0000259" key="8">
    <source>
        <dbReference type="PROSITE" id="PS50845"/>
    </source>
</evidence>
<feature type="transmembrane region" description="Helical" evidence="6">
    <location>
        <begin position="174"/>
        <end position="192"/>
    </location>
</feature>
<keyword evidence="4 6" id="KW-1133">Transmembrane helix</keyword>
<dbReference type="GO" id="GO:0005789">
    <property type="term" value="C:endoplasmic reticulum membrane"/>
    <property type="evidence" value="ECO:0007669"/>
    <property type="project" value="UniProtKB-SubCell"/>
</dbReference>
<evidence type="ECO:0000256" key="2">
    <source>
        <dbReference type="ARBA" id="ARBA00022692"/>
    </source>
</evidence>
<evidence type="ECO:0000256" key="3">
    <source>
        <dbReference type="ARBA" id="ARBA00022824"/>
    </source>
</evidence>
<dbReference type="PROSITE" id="PS50845">
    <property type="entry name" value="RETICULON"/>
    <property type="match status" value="1"/>
</dbReference>
<feature type="transmembrane region" description="Helical" evidence="6">
    <location>
        <begin position="290"/>
        <end position="311"/>
    </location>
</feature>
<dbReference type="PANTHER" id="PTHR45799:SF3">
    <property type="entry name" value="RETICULON-2"/>
    <property type="match status" value="1"/>
</dbReference>
<evidence type="ECO:0000313" key="9">
    <source>
        <dbReference type="EMBL" id="KAG6921861.1"/>
    </source>
</evidence>
<reference evidence="9 10" key="1">
    <citation type="journal article" date="2020" name="G3 (Bethesda)">
        <title>Draft Genome of the Common Snapping Turtle, Chelydra serpentina, a Model for Phenotypic Plasticity in Reptiles.</title>
        <authorList>
            <person name="Das D."/>
            <person name="Singh S.K."/>
            <person name="Bierstedt J."/>
            <person name="Erickson A."/>
            <person name="Galli G.L.J."/>
            <person name="Crossley D.A. 2nd"/>
            <person name="Rhen T."/>
        </authorList>
    </citation>
    <scope>NUCLEOTIDE SEQUENCE [LARGE SCALE GENOMIC DNA]</scope>
    <source>
        <strain evidence="9">KW</strain>
    </source>
</reference>
<comment type="caution">
    <text evidence="9">The sequence shown here is derived from an EMBL/GenBank/DDBJ whole genome shotgun (WGS) entry which is preliminary data.</text>
</comment>
<dbReference type="GO" id="GO:0014069">
    <property type="term" value="C:postsynaptic density"/>
    <property type="evidence" value="ECO:0007669"/>
    <property type="project" value="TreeGrafter"/>
</dbReference>
<evidence type="ECO:0000256" key="5">
    <source>
        <dbReference type="ARBA" id="ARBA00023136"/>
    </source>
</evidence>
<keyword evidence="3 6" id="KW-0256">Endoplasmic reticulum</keyword>
<gene>
    <name evidence="9" type="ORF">G0U57_004930</name>
</gene>
<evidence type="ECO:0000256" key="1">
    <source>
        <dbReference type="ARBA" id="ARBA00004477"/>
    </source>
</evidence>
<keyword evidence="2 6" id="KW-0812">Transmembrane</keyword>
<keyword evidence="10" id="KW-1185">Reference proteome</keyword>
<dbReference type="Pfam" id="PF02453">
    <property type="entry name" value="Reticulon"/>
    <property type="match status" value="1"/>
</dbReference>
<protein>
    <recommendedName>
        <fullName evidence="6">Reticulon</fullName>
    </recommendedName>
</protein>
<organism evidence="9 10">
    <name type="scientific">Chelydra serpentina</name>
    <name type="common">Snapping turtle</name>
    <name type="synonym">Testudo serpentina</name>
    <dbReference type="NCBI Taxonomy" id="8475"/>
    <lineage>
        <taxon>Eukaryota</taxon>
        <taxon>Metazoa</taxon>
        <taxon>Chordata</taxon>
        <taxon>Craniata</taxon>
        <taxon>Vertebrata</taxon>
        <taxon>Euteleostomi</taxon>
        <taxon>Archelosauria</taxon>
        <taxon>Testudinata</taxon>
        <taxon>Testudines</taxon>
        <taxon>Cryptodira</taxon>
        <taxon>Durocryptodira</taxon>
        <taxon>Americhelydia</taxon>
        <taxon>Chelydroidea</taxon>
        <taxon>Chelydridae</taxon>
        <taxon>Chelydra</taxon>
    </lineage>
</organism>
<feature type="compositionally biased region" description="Acidic residues" evidence="7">
    <location>
        <begin position="126"/>
        <end position="136"/>
    </location>
</feature>
<dbReference type="GO" id="GO:0071787">
    <property type="term" value="P:endoplasmic reticulum tubular network formation"/>
    <property type="evidence" value="ECO:0007669"/>
    <property type="project" value="TreeGrafter"/>
</dbReference>
<feature type="region of interest" description="Disordered" evidence="7">
    <location>
        <begin position="65"/>
        <end position="138"/>
    </location>
</feature>
<keyword evidence="5 6" id="KW-0472">Membrane</keyword>
<dbReference type="PANTHER" id="PTHR45799">
    <property type="entry name" value="RETICULON-LIKE PROTEIN"/>
    <property type="match status" value="1"/>
</dbReference>
<dbReference type="GO" id="GO:0007420">
    <property type="term" value="P:brain development"/>
    <property type="evidence" value="ECO:0007669"/>
    <property type="project" value="TreeGrafter"/>
</dbReference>
<proteinExistence type="predicted"/>
<dbReference type="Gene3D" id="1.20.5.2480">
    <property type="match status" value="1"/>
</dbReference>
<evidence type="ECO:0000256" key="7">
    <source>
        <dbReference type="SAM" id="MobiDB-lite"/>
    </source>
</evidence>
<dbReference type="Proteomes" id="UP000765507">
    <property type="component" value="Unassembled WGS sequence"/>
</dbReference>
<dbReference type="OrthoDB" id="567788at2759"/>
<feature type="domain" description="Reticulon" evidence="8">
    <location>
        <begin position="161"/>
        <end position="348"/>
    </location>
</feature>
<dbReference type="AlphaFoldDB" id="A0A8T1RZ15"/>
<evidence type="ECO:0000256" key="6">
    <source>
        <dbReference type="RuleBase" id="RU210713"/>
    </source>
</evidence>
<dbReference type="InterPro" id="IPR003388">
    <property type="entry name" value="Reticulon"/>
</dbReference>
<dbReference type="EMBL" id="JAHGAV010001658">
    <property type="protein sequence ID" value="KAG6921861.1"/>
    <property type="molecule type" value="Genomic_DNA"/>
</dbReference>
<dbReference type="GO" id="GO:0030182">
    <property type="term" value="P:neuron differentiation"/>
    <property type="evidence" value="ECO:0007669"/>
    <property type="project" value="TreeGrafter"/>
</dbReference>
<evidence type="ECO:0000313" key="10">
    <source>
        <dbReference type="Proteomes" id="UP000765507"/>
    </source>
</evidence>
<sequence>MTAWRTSPACASLPRVRRHCWPGSARGWNPFGWVPREYGSCSPAPGVGTGEPQVVPVEGGHCPPLFGEAEQPGALTAHSEAAPETAPGDGPRPKALMPCAAGGTPGLGSQHPPQTSAAPSPREGELEPQEEGEQADTEPITEQQLDGLDQSGNTLGVCVIVADLVYWRDTRTSALVLTGIMVTLLSLLHFSIVSVGSYGALAMLGITITLRLGRKALQALRRSDGANPFQAQLDAELPLSQEQLERLTARFSRDFLAAAHTLRRLFLVEDLVDSIKFAFLFYILTYVGAVFNGLTLLILGVISAFTFPLLYRQHQAQIDQYVGLVRNQLSNLRAKIQAKLPSAKAKPE</sequence>
<accession>A0A8T1RZ15</accession>
<dbReference type="GO" id="GO:0043005">
    <property type="term" value="C:neuron projection"/>
    <property type="evidence" value="ECO:0007669"/>
    <property type="project" value="TreeGrafter"/>
</dbReference>
<evidence type="ECO:0000256" key="4">
    <source>
        <dbReference type="ARBA" id="ARBA00022989"/>
    </source>
</evidence>
<name>A0A8T1RZ15_CHESE</name>